<organism evidence="1 2">
    <name type="scientific">Tritrichomonas musculus</name>
    <dbReference type="NCBI Taxonomy" id="1915356"/>
    <lineage>
        <taxon>Eukaryota</taxon>
        <taxon>Metamonada</taxon>
        <taxon>Parabasalia</taxon>
        <taxon>Tritrichomonadida</taxon>
        <taxon>Tritrichomonadidae</taxon>
        <taxon>Tritrichomonas</taxon>
    </lineage>
</organism>
<proteinExistence type="predicted"/>
<dbReference type="Gene3D" id="3.30.710.10">
    <property type="entry name" value="Potassium Channel Kv1.1, Chain A"/>
    <property type="match status" value="1"/>
</dbReference>
<evidence type="ECO:0008006" key="3">
    <source>
        <dbReference type="Google" id="ProtNLM"/>
    </source>
</evidence>
<sequence length="559" mass="66159">MSKIHCSTSLELSNFADTHIRPDFTFIVDRCKYKCKTIQLCSISNLIFKQISNVHFIDIVEFQYNNLESDGIANDYDQYFSFNFDEIKKENKNNNITCDKLKDPHHYFQLFLNAVEGKNITITKFNAFFLNYVASILQIDELKKATEPFMSFKLNTTNAIQILFYFSESNIRNNEVINYVSSNWSKFDFPVETLLNYASSSKSSKNKPEFSKLVKMLQFPYEFFNFIFSSKSFRPRSEDWLLNFIIILVKQHKDSRDYCLLFKYIKFEQISNVNISKAIRYIAFDVIPSGFVESFEKRFTSDIDGQPLIYEEEEEILEENDYYDDELEDDEKEDDEDDDDNDNDKKIKFSFKHEYNTLFRGVFSFFKKNKIFDQNVRCFCGGAKQGLLFHLFEYNDSIIFEYYWDSFKTGNDISNAWFVITFPNHKFKLKNYTLATSPISREYVQKGVQPKSWIIEGSNTVINAYSSHLSGNDDEKANAQIDEAKWDLITKEEDSKVLLNNENTIKTFGVEKRYREYYRSFRYRMLKNNVTPDVKWYGLLKLNAIEFYGTLVKCSKKKK</sequence>
<dbReference type="EMBL" id="JAPFFF010000007">
    <property type="protein sequence ID" value="KAK8886682.1"/>
    <property type="molecule type" value="Genomic_DNA"/>
</dbReference>
<reference evidence="1 2" key="1">
    <citation type="submission" date="2024-04" db="EMBL/GenBank/DDBJ databases">
        <title>Tritrichomonas musculus Genome.</title>
        <authorList>
            <person name="Alves-Ferreira E."/>
            <person name="Grigg M."/>
            <person name="Lorenzi H."/>
            <person name="Galac M."/>
        </authorList>
    </citation>
    <scope>NUCLEOTIDE SEQUENCE [LARGE SCALE GENOMIC DNA]</scope>
    <source>
        <strain evidence="1 2">EAF2021</strain>
    </source>
</reference>
<protein>
    <recommendedName>
        <fullName evidence="3">TLDc domain-containing protein</fullName>
    </recommendedName>
</protein>
<accession>A0ABR2K857</accession>
<evidence type="ECO:0000313" key="2">
    <source>
        <dbReference type="Proteomes" id="UP001470230"/>
    </source>
</evidence>
<gene>
    <name evidence="1" type="ORF">M9Y10_042149</name>
</gene>
<dbReference type="InterPro" id="IPR011333">
    <property type="entry name" value="SKP1/BTB/POZ_sf"/>
</dbReference>
<keyword evidence="2" id="KW-1185">Reference proteome</keyword>
<dbReference type="Proteomes" id="UP001470230">
    <property type="component" value="Unassembled WGS sequence"/>
</dbReference>
<comment type="caution">
    <text evidence="1">The sequence shown here is derived from an EMBL/GenBank/DDBJ whole genome shotgun (WGS) entry which is preliminary data.</text>
</comment>
<evidence type="ECO:0000313" key="1">
    <source>
        <dbReference type="EMBL" id="KAK8886682.1"/>
    </source>
</evidence>
<name>A0ABR2K857_9EUKA</name>